<evidence type="ECO:0000313" key="15">
    <source>
        <dbReference type="Proteomes" id="UP001317963"/>
    </source>
</evidence>
<dbReference type="InterPro" id="IPR036412">
    <property type="entry name" value="HAD-like_sf"/>
</dbReference>
<evidence type="ECO:0000256" key="1">
    <source>
        <dbReference type="ARBA" id="ARBA00001946"/>
    </source>
</evidence>
<proteinExistence type="inferred from homology"/>
<dbReference type="RefSeq" id="WP_279242658.1">
    <property type="nucleotide sequence ID" value="NZ_CP036501.1"/>
</dbReference>
<dbReference type="GO" id="GO:0016787">
    <property type="term" value="F:hydrolase activity"/>
    <property type="evidence" value="ECO:0007669"/>
    <property type="project" value="UniProtKB-KW"/>
</dbReference>
<gene>
    <name evidence="14" type="primary">serB</name>
    <name evidence="14" type="ORF">E0F26_03470</name>
</gene>
<comment type="similarity">
    <text evidence="3">Belongs to the HAD-like hydrolase superfamily. SerB family.</text>
</comment>
<dbReference type="SFLD" id="SFLDF00029">
    <property type="entry name" value="phosphoserine_phosphatase"/>
    <property type="match status" value="1"/>
</dbReference>
<keyword evidence="7" id="KW-0479">Metal-binding</keyword>
<evidence type="ECO:0000256" key="13">
    <source>
        <dbReference type="ARBA" id="ARBA00048523"/>
    </source>
</evidence>
<keyword evidence="10" id="KW-0718">Serine biosynthesis</keyword>
<comment type="cofactor">
    <cofactor evidence="1">
        <name>Mg(2+)</name>
        <dbReference type="ChEBI" id="CHEBI:18420"/>
    </cofactor>
</comment>
<evidence type="ECO:0000256" key="4">
    <source>
        <dbReference type="ARBA" id="ARBA00012640"/>
    </source>
</evidence>
<dbReference type="InterPro" id="IPR023214">
    <property type="entry name" value="HAD_sf"/>
</dbReference>
<dbReference type="InterPro" id="IPR050582">
    <property type="entry name" value="HAD-like_SerB"/>
</dbReference>
<dbReference type="SFLD" id="SFLDS00003">
    <property type="entry name" value="Haloacid_Dehalogenase"/>
    <property type="match status" value="1"/>
</dbReference>
<accession>A0ABY6Q5H6</accession>
<dbReference type="SFLD" id="SFLDG01137">
    <property type="entry name" value="C1.6.1:_Phosphoserine_Phosphat"/>
    <property type="match status" value="1"/>
</dbReference>
<evidence type="ECO:0000256" key="5">
    <source>
        <dbReference type="ARBA" id="ARBA00015196"/>
    </source>
</evidence>
<dbReference type="SUPFAM" id="SSF56784">
    <property type="entry name" value="HAD-like"/>
    <property type="match status" value="1"/>
</dbReference>
<evidence type="ECO:0000256" key="10">
    <source>
        <dbReference type="ARBA" id="ARBA00023299"/>
    </source>
</evidence>
<dbReference type="PANTHER" id="PTHR43344:SF2">
    <property type="entry name" value="PHOSPHOSERINE PHOSPHATASE"/>
    <property type="match status" value="1"/>
</dbReference>
<dbReference type="Pfam" id="PF00702">
    <property type="entry name" value="Hydrolase"/>
    <property type="match status" value="1"/>
</dbReference>
<keyword evidence="6" id="KW-0028">Amino-acid biosynthesis</keyword>
<sequence>MQLTILAKSAEMPELNSLKGFLQSEGVGVAQTQALPIPKTLEGQRSALRLSLTGNTSHLDPRDIVLSGLKDGVDANLHSAKEHAPDIKLAVFDMDSTLIQCEVIDELAKHAGVGDRVVDITERAMRGELDFNESFTERLGLLNGLDARVAQKVAASLPFSEGAHELMLTLRARGVRTVVLSGGFDVFANSVITALKMDEYMANTLEIVDDKLTGRVVPPIVNADEKRARLVAIAESMSIDLSQTMAVGDGANDLKMLQAAGIGIAFRAKPVVREQARYQLTHVGLDGALYLMG</sequence>
<dbReference type="PANTHER" id="PTHR43344">
    <property type="entry name" value="PHOSPHOSERINE PHOSPHATASE"/>
    <property type="match status" value="1"/>
</dbReference>
<evidence type="ECO:0000256" key="6">
    <source>
        <dbReference type="ARBA" id="ARBA00022605"/>
    </source>
</evidence>
<comment type="catalytic activity">
    <reaction evidence="13">
        <text>O-phospho-D-serine + H2O = D-serine + phosphate</text>
        <dbReference type="Rhea" id="RHEA:24873"/>
        <dbReference type="ChEBI" id="CHEBI:15377"/>
        <dbReference type="ChEBI" id="CHEBI:35247"/>
        <dbReference type="ChEBI" id="CHEBI:43474"/>
        <dbReference type="ChEBI" id="CHEBI:58680"/>
        <dbReference type="EC" id="3.1.3.3"/>
    </reaction>
</comment>
<dbReference type="NCBIfam" id="TIGR00338">
    <property type="entry name" value="serB"/>
    <property type="match status" value="1"/>
</dbReference>
<evidence type="ECO:0000256" key="8">
    <source>
        <dbReference type="ARBA" id="ARBA00022801"/>
    </source>
</evidence>
<reference evidence="14 15" key="1">
    <citation type="submission" date="2019-02" db="EMBL/GenBank/DDBJ databases">
        <title>Halieaceae_genomes.</title>
        <authorList>
            <person name="Li S.-H."/>
        </authorList>
    </citation>
    <scope>NUCLEOTIDE SEQUENCE [LARGE SCALE GENOMIC DNA]</scope>
    <source>
        <strain evidence="14 15">JH123</strain>
    </source>
</reference>
<evidence type="ECO:0000256" key="11">
    <source>
        <dbReference type="ARBA" id="ARBA00031693"/>
    </source>
</evidence>
<keyword evidence="8 14" id="KW-0378">Hydrolase</keyword>
<evidence type="ECO:0000256" key="2">
    <source>
        <dbReference type="ARBA" id="ARBA00005135"/>
    </source>
</evidence>
<comment type="pathway">
    <text evidence="2">Amino-acid biosynthesis; L-serine biosynthesis; L-serine from 3-phospho-D-glycerate: step 3/3.</text>
</comment>
<dbReference type="Proteomes" id="UP001317963">
    <property type="component" value="Chromosome"/>
</dbReference>
<dbReference type="Gene3D" id="3.40.50.1000">
    <property type="entry name" value="HAD superfamily/HAD-like"/>
    <property type="match status" value="1"/>
</dbReference>
<organism evidence="14 15">
    <name type="scientific">Candidatus Paraluminiphilus aquimaris</name>
    <dbReference type="NCBI Taxonomy" id="2518994"/>
    <lineage>
        <taxon>Bacteria</taxon>
        <taxon>Pseudomonadati</taxon>
        <taxon>Pseudomonadota</taxon>
        <taxon>Gammaproteobacteria</taxon>
        <taxon>Cellvibrionales</taxon>
        <taxon>Halieaceae</taxon>
        <taxon>Candidatus Paraluminiphilus</taxon>
    </lineage>
</organism>
<dbReference type="EMBL" id="CP036501">
    <property type="protein sequence ID" value="UZP73859.1"/>
    <property type="molecule type" value="Genomic_DNA"/>
</dbReference>
<protein>
    <recommendedName>
        <fullName evidence="5">Phosphoserine phosphatase</fullName>
        <ecNumber evidence="4">3.1.3.3</ecNumber>
    </recommendedName>
    <alternativeName>
        <fullName evidence="11">O-phosphoserine phosphohydrolase</fullName>
    </alternativeName>
</protein>
<evidence type="ECO:0000256" key="3">
    <source>
        <dbReference type="ARBA" id="ARBA00009184"/>
    </source>
</evidence>
<dbReference type="EC" id="3.1.3.3" evidence="4"/>
<keyword evidence="15" id="KW-1185">Reference proteome</keyword>
<evidence type="ECO:0000256" key="9">
    <source>
        <dbReference type="ARBA" id="ARBA00022842"/>
    </source>
</evidence>
<evidence type="ECO:0000256" key="12">
    <source>
        <dbReference type="ARBA" id="ARBA00048138"/>
    </source>
</evidence>
<keyword evidence="9" id="KW-0460">Magnesium</keyword>
<evidence type="ECO:0000256" key="7">
    <source>
        <dbReference type="ARBA" id="ARBA00022723"/>
    </source>
</evidence>
<dbReference type="InterPro" id="IPR004469">
    <property type="entry name" value="PSP"/>
</dbReference>
<evidence type="ECO:0000313" key="14">
    <source>
        <dbReference type="EMBL" id="UZP73859.1"/>
    </source>
</evidence>
<comment type="catalytic activity">
    <reaction evidence="12">
        <text>O-phospho-L-serine + H2O = L-serine + phosphate</text>
        <dbReference type="Rhea" id="RHEA:21208"/>
        <dbReference type="ChEBI" id="CHEBI:15377"/>
        <dbReference type="ChEBI" id="CHEBI:33384"/>
        <dbReference type="ChEBI" id="CHEBI:43474"/>
        <dbReference type="ChEBI" id="CHEBI:57524"/>
        <dbReference type="EC" id="3.1.3.3"/>
    </reaction>
</comment>
<dbReference type="NCBIfam" id="TIGR01488">
    <property type="entry name" value="HAD-SF-IB"/>
    <property type="match status" value="1"/>
</dbReference>
<dbReference type="SFLD" id="SFLDG01136">
    <property type="entry name" value="C1.6:_Phosphoserine_Phosphatas"/>
    <property type="match status" value="1"/>
</dbReference>
<dbReference type="CDD" id="cd07500">
    <property type="entry name" value="HAD_PSP"/>
    <property type="match status" value="1"/>
</dbReference>
<name>A0ABY6Q5H6_9GAMM</name>